<dbReference type="Pfam" id="PF24597">
    <property type="entry name" value="TPR_DOP1_M"/>
    <property type="match status" value="1"/>
</dbReference>
<keyword evidence="3" id="KW-0653">Protein transport</keyword>
<comment type="similarity">
    <text evidence="6">Belongs to the DOP1 family.</text>
</comment>
<gene>
    <name evidence="11" type="ORF">OE88DRAFT_1715528</name>
</gene>
<dbReference type="STRING" id="5364.A0A5C3NK11"/>
<feature type="domain" description="DOP1 N-terminal" evidence="8">
    <location>
        <begin position="44"/>
        <end position="333"/>
    </location>
</feature>
<dbReference type="Pfam" id="PF04118">
    <property type="entry name" value="Dopey_N"/>
    <property type="match status" value="1"/>
</dbReference>
<dbReference type="GO" id="GO:0005768">
    <property type="term" value="C:endosome"/>
    <property type="evidence" value="ECO:0007669"/>
    <property type="project" value="TreeGrafter"/>
</dbReference>
<evidence type="ECO:0000259" key="8">
    <source>
        <dbReference type="Pfam" id="PF04118"/>
    </source>
</evidence>
<dbReference type="InterPro" id="IPR016024">
    <property type="entry name" value="ARM-type_fold"/>
</dbReference>
<reference evidence="11 12" key="1">
    <citation type="journal article" date="2019" name="Nat. Ecol. Evol.">
        <title>Megaphylogeny resolves global patterns of mushroom evolution.</title>
        <authorList>
            <person name="Varga T."/>
            <person name="Krizsan K."/>
            <person name="Foldi C."/>
            <person name="Dima B."/>
            <person name="Sanchez-Garcia M."/>
            <person name="Sanchez-Ramirez S."/>
            <person name="Szollosi G.J."/>
            <person name="Szarkandi J.G."/>
            <person name="Papp V."/>
            <person name="Albert L."/>
            <person name="Andreopoulos W."/>
            <person name="Angelini C."/>
            <person name="Antonin V."/>
            <person name="Barry K.W."/>
            <person name="Bougher N.L."/>
            <person name="Buchanan P."/>
            <person name="Buyck B."/>
            <person name="Bense V."/>
            <person name="Catcheside P."/>
            <person name="Chovatia M."/>
            <person name="Cooper J."/>
            <person name="Damon W."/>
            <person name="Desjardin D."/>
            <person name="Finy P."/>
            <person name="Geml J."/>
            <person name="Haridas S."/>
            <person name="Hughes K."/>
            <person name="Justo A."/>
            <person name="Karasinski D."/>
            <person name="Kautmanova I."/>
            <person name="Kiss B."/>
            <person name="Kocsube S."/>
            <person name="Kotiranta H."/>
            <person name="LaButti K.M."/>
            <person name="Lechner B.E."/>
            <person name="Liimatainen K."/>
            <person name="Lipzen A."/>
            <person name="Lukacs Z."/>
            <person name="Mihaltcheva S."/>
            <person name="Morgado L.N."/>
            <person name="Niskanen T."/>
            <person name="Noordeloos M.E."/>
            <person name="Ohm R.A."/>
            <person name="Ortiz-Santana B."/>
            <person name="Ovrebo C."/>
            <person name="Racz N."/>
            <person name="Riley R."/>
            <person name="Savchenko A."/>
            <person name="Shiryaev A."/>
            <person name="Soop K."/>
            <person name="Spirin V."/>
            <person name="Szebenyi C."/>
            <person name="Tomsovsky M."/>
            <person name="Tulloss R.E."/>
            <person name="Uehling J."/>
            <person name="Grigoriev I.V."/>
            <person name="Vagvolgyi C."/>
            <person name="Papp T."/>
            <person name="Martin F.M."/>
            <person name="Miettinen O."/>
            <person name="Hibbett D.S."/>
            <person name="Nagy L.G."/>
        </authorList>
    </citation>
    <scope>NUCLEOTIDE SEQUENCE [LARGE SCALE GENOMIC DNA]</scope>
    <source>
        <strain evidence="11 12">OMC1185</strain>
    </source>
</reference>
<feature type="region of interest" description="Disordered" evidence="7">
    <location>
        <begin position="975"/>
        <end position="996"/>
    </location>
</feature>
<feature type="region of interest" description="Disordered" evidence="7">
    <location>
        <begin position="1"/>
        <end position="20"/>
    </location>
</feature>
<dbReference type="InterPro" id="IPR056458">
    <property type="entry name" value="TPR_DOP1_M"/>
</dbReference>
<evidence type="ECO:0000313" key="11">
    <source>
        <dbReference type="EMBL" id="TFK56468.1"/>
    </source>
</evidence>
<evidence type="ECO:0000256" key="7">
    <source>
        <dbReference type="SAM" id="MobiDB-lite"/>
    </source>
</evidence>
<dbReference type="GO" id="GO:0005802">
    <property type="term" value="C:trans-Golgi network"/>
    <property type="evidence" value="ECO:0007669"/>
    <property type="project" value="TreeGrafter"/>
</dbReference>
<evidence type="ECO:0000256" key="6">
    <source>
        <dbReference type="ARBA" id="ARBA00046326"/>
    </source>
</evidence>
<dbReference type="SUPFAM" id="SSF48371">
    <property type="entry name" value="ARM repeat"/>
    <property type="match status" value="2"/>
</dbReference>
<dbReference type="GO" id="GO:0006895">
    <property type="term" value="P:Golgi to endosome transport"/>
    <property type="evidence" value="ECO:0007669"/>
    <property type="project" value="InterPro"/>
</dbReference>
<protein>
    <submittedName>
        <fullName evidence="11">Uncharacterized protein</fullName>
    </submittedName>
</protein>
<dbReference type="OrthoDB" id="297643at2759"/>
<feature type="domain" description="DOP1-like C-terminal" evidence="10">
    <location>
        <begin position="1282"/>
        <end position="1760"/>
    </location>
</feature>
<evidence type="ECO:0000256" key="1">
    <source>
        <dbReference type="ARBA" id="ARBA00004395"/>
    </source>
</evidence>
<dbReference type="PANTHER" id="PTHR14042">
    <property type="entry name" value="DOPEY-RELATED"/>
    <property type="match status" value="1"/>
</dbReference>
<dbReference type="EMBL" id="ML213503">
    <property type="protein sequence ID" value="TFK56468.1"/>
    <property type="molecule type" value="Genomic_DNA"/>
</dbReference>
<feature type="region of interest" description="Disordered" evidence="7">
    <location>
        <begin position="1379"/>
        <end position="1401"/>
    </location>
</feature>
<evidence type="ECO:0000256" key="4">
    <source>
        <dbReference type="ARBA" id="ARBA00023034"/>
    </source>
</evidence>
<evidence type="ECO:0000256" key="5">
    <source>
        <dbReference type="ARBA" id="ARBA00023136"/>
    </source>
</evidence>
<feature type="domain" description="DOP1-like middle TPR" evidence="9">
    <location>
        <begin position="342"/>
        <end position="521"/>
    </location>
</feature>
<dbReference type="PANTHER" id="PTHR14042:SF24">
    <property type="entry name" value="PROTEIN DOPEY-1 HOMOLOG"/>
    <property type="match status" value="1"/>
</dbReference>
<dbReference type="Proteomes" id="UP000305948">
    <property type="component" value="Unassembled WGS sequence"/>
</dbReference>
<evidence type="ECO:0000256" key="3">
    <source>
        <dbReference type="ARBA" id="ARBA00022927"/>
    </source>
</evidence>
<dbReference type="GO" id="GO:0005829">
    <property type="term" value="C:cytosol"/>
    <property type="evidence" value="ECO:0007669"/>
    <property type="project" value="GOC"/>
</dbReference>
<dbReference type="Pfam" id="PF24598">
    <property type="entry name" value="DOP1_C"/>
    <property type="match status" value="1"/>
</dbReference>
<evidence type="ECO:0000313" key="12">
    <source>
        <dbReference type="Proteomes" id="UP000305948"/>
    </source>
</evidence>
<name>A0A5C3NK11_9AGAM</name>
<evidence type="ECO:0000259" key="10">
    <source>
        <dbReference type="Pfam" id="PF24598"/>
    </source>
</evidence>
<dbReference type="InterPro" id="IPR040314">
    <property type="entry name" value="DOP1"/>
</dbReference>
<organism evidence="11 12">
    <name type="scientific">Heliocybe sulcata</name>
    <dbReference type="NCBI Taxonomy" id="5364"/>
    <lineage>
        <taxon>Eukaryota</taxon>
        <taxon>Fungi</taxon>
        <taxon>Dikarya</taxon>
        <taxon>Basidiomycota</taxon>
        <taxon>Agaricomycotina</taxon>
        <taxon>Agaricomycetes</taxon>
        <taxon>Gloeophyllales</taxon>
        <taxon>Gloeophyllaceae</taxon>
        <taxon>Heliocybe</taxon>
    </lineage>
</organism>
<keyword evidence="2" id="KW-0813">Transport</keyword>
<evidence type="ECO:0000256" key="2">
    <source>
        <dbReference type="ARBA" id="ARBA00022448"/>
    </source>
</evidence>
<proteinExistence type="inferred from homology"/>
<evidence type="ECO:0000259" key="9">
    <source>
        <dbReference type="Pfam" id="PF24597"/>
    </source>
</evidence>
<keyword evidence="5" id="KW-0472">Membrane</keyword>
<keyword evidence="12" id="KW-1185">Reference proteome</keyword>
<sequence>MTSTPRIGTPRPPDSALNDKKEVSGRISGIIRDRVAAQQTYAADPKFKKYTAQVEKCLNTFDSVHEWADFIAFLKQLLKTLQSYQQFKEIPRKLIVSKRLAQCLNPALPAGVHQRALDVYSYILAVIGSDGLKRDLQLWSSGLFPFFQYASTSVRPIVLNIYETHYLPLQEGLRPAMKSFVLALLPGLEEETGEFFDKVLGLLDRLSGTISPAFLFQNIWLVMLTTPSARQTALNFVSRRLPKVKADEDITAIVGQDVGLMIRAFAAALEDENLLVRRAGLELLLQSLHMDSRAFKSSQADDRVILMRAAVGVVLRRDLSLNRRFFTWVLSPAEQSPQMVEYFKTHSIDLLKSTLLEEMHSPLPDYAASRPFKIFVSLLDKWEIGTPLTEALIYDAFKAIKRILESQGDDSDDMLMTASTLYEAIEPHALWKDLLRRILSELSGDGRTFEAISMAAFILKTFKHDEEVLTLHLPVVFVAILETLKVHLEADASRVRQGNVQSTILLLEALSTHIPPQALRQPPELTGDTLAAAESQGPHRFACTFYGIQPGTEVTGERTSTNLPLVTAFEDFSEVSIIAARSLAKSGEKDDQAQDVLDRSLHIITRLVGRFDSKEEVLRLAWNPDKWLPQMLDALENTPFVIVDRVVTAVVAIHQSHAFEPALSIDSRPLMSRMVNTLFKYLRPDRTAYHVRATNLIWSLEDATSRPHVESIIAQNLMSPESRNIQEAYEAFGVLWRLTDDHLLPGFRLKVPMMIVLETLKTDEPHLRRIGETWMRCSLKSYLRVLDPILYDLLDPSVRRVPSSSKVNGKELPTFVYERPFDQNYVNHVLEILLSVVRFGGQGFVKTARSNGVRRSQYSGVLDRVEKVLPAQPETTYMDVLLETLLRYLQSEPAAHLSIPMSPFNNVIQATSIDLLQALVARGEFDNVSIQTVEAAVVGRLYSTVHLVRLDLQNKLLHLLHSVISASDAGDPYYSSGLKEASGDPQGAKSVASEPPQPNYTVNQLLIQTLLDGISTPTNRPVLQHWLDFILTTIPQFERSFKPALSPLNDCVCRQLRRALADVLRISVSGTSADVASTASDSEVLMFLNVLERLVLLSLDRGVGIIPFEEDAPEKTGQEPGGLLGYMSNVFSSDNIPSLPEGQLTARSAGYRCLHEAIRVLYAFWTSTVWVAPQFWASQDHTLFLIFSRSRTRCRRVLEHLFRAQSSEVLESIVDCWSKDSTDNASQSQRAFELMDVLTASAQNVVHMVCESISMRLSTSGPDKARKQALNPDISDAILFQFLERYLTQLESPLALQVWSRVLQLAKEVLSIRDMKPQVYPMLRCITVVGDKLASTIATEDRRIRKDIQDICSKLLDSCLTIASRADQGTWMRRTARESLVPNGRDSPIPRAASDSKLDEKYGTSVGQDSSDVIEQINTFLATSVIPNLVKLLFDNDKISAACGNIVYYVVGPALKGKQRPLDVESVILDMTREMTRIPSALKAWRGPVVDILNDNRFFNSTPDSGLRWKPVIKSLFDADRTAFAELLSKVATAPSTTLFTNREYENLLRSLNLRRLSYVLYTAEKNHFLTALPTIQEKLVDILRNSPAPVIQSEVYLCIRVLLCRLSPHNLTSFWPVVLTELYRLFDQAIISLPSDGSEDLSLLLAASKFLDLLLTLQTEEFQIHQWIFITDTVDAVFRPDNWTPEALVDLLGEVAGDLPVAEANGSSTAFPQAASTPLTERRPLRRPILNPIRQIDSIRDLIPFFSHASIATYETTYASDGNIDWEAVERGLVDDMFDGR</sequence>
<dbReference type="InterPro" id="IPR007249">
    <property type="entry name" value="DOP1_N"/>
</dbReference>
<accession>A0A5C3NK11</accession>
<dbReference type="GO" id="GO:0015031">
    <property type="term" value="P:protein transport"/>
    <property type="evidence" value="ECO:0007669"/>
    <property type="project" value="UniProtKB-KW"/>
</dbReference>
<comment type="subcellular location">
    <subcellularLocation>
        <location evidence="1">Golgi apparatus membrane</location>
        <topology evidence="1">Peripheral membrane protein</topology>
    </subcellularLocation>
</comment>
<dbReference type="GO" id="GO:0000139">
    <property type="term" value="C:Golgi membrane"/>
    <property type="evidence" value="ECO:0007669"/>
    <property type="project" value="UniProtKB-SubCell"/>
</dbReference>
<keyword evidence="4" id="KW-0333">Golgi apparatus</keyword>
<dbReference type="InterPro" id="IPR056457">
    <property type="entry name" value="DOP1_C"/>
</dbReference>